<dbReference type="Proteomes" id="UP000273143">
    <property type="component" value="Chromosome"/>
</dbReference>
<name>A0A3Q9JLW5_9GAMM</name>
<gene>
    <name evidence="1" type="ORF">DM558_08515</name>
</gene>
<proteinExistence type="predicted"/>
<accession>A0A3Q9JLW5</accession>
<sequence>MSNKKIAISVRKALIQQEMVLQRRVLKQEIQPIIKIGGRLSNLFNPPDQKTPQTRKTVILTGMALFLAVLGRRHAGLLGKTARYLIINYPGLLRRFM</sequence>
<protein>
    <submittedName>
        <fullName evidence="1">Uncharacterized protein</fullName>
    </submittedName>
</protein>
<keyword evidence="2" id="KW-1185">Reference proteome</keyword>
<evidence type="ECO:0000313" key="2">
    <source>
        <dbReference type="Proteomes" id="UP000273143"/>
    </source>
</evidence>
<dbReference type="EMBL" id="CP029822">
    <property type="protein sequence ID" value="AZS50821.1"/>
    <property type="molecule type" value="Genomic_DNA"/>
</dbReference>
<dbReference type="KEGG" id="emo:DM558_08515"/>
<reference evidence="2" key="1">
    <citation type="submission" date="2018-06" db="EMBL/GenBank/DDBJ databases">
        <title>Complete genome of Pseudomonas insecticola strain QZS01.</title>
        <authorList>
            <person name="Wang J."/>
            <person name="Su Q."/>
        </authorList>
    </citation>
    <scope>NUCLEOTIDE SEQUENCE [LARGE SCALE GENOMIC DNA]</scope>
    <source>
        <strain evidence="2">QZS01</strain>
    </source>
</reference>
<dbReference type="RefSeq" id="WP_127163440.1">
    <property type="nucleotide sequence ID" value="NZ_CP029822.1"/>
</dbReference>
<dbReference type="AlphaFoldDB" id="A0A3Q9JLW5"/>
<evidence type="ECO:0000313" key="1">
    <source>
        <dbReference type="EMBL" id="AZS50821.1"/>
    </source>
</evidence>
<organism evidence="1 2">
    <name type="scientific">Entomomonas moraniae</name>
    <dbReference type="NCBI Taxonomy" id="2213226"/>
    <lineage>
        <taxon>Bacteria</taxon>
        <taxon>Pseudomonadati</taxon>
        <taxon>Pseudomonadota</taxon>
        <taxon>Gammaproteobacteria</taxon>
        <taxon>Pseudomonadales</taxon>
        <taxon>Pseudomonadaceae</taxon>
        <taxon>Entomomonas</taxon>
    </lineage>
</organism>